<dbReference type="GO" id="GO:0008237">
    <property type="term" value="F:metallopeptidase activity"/>
    <property type="evidence" value="ECO:0007669"/>
    <property type="project" value="UniProtKB-KW"/>
</dbReference>
<dbReference type="EMBL" id="MZ334525">
    <property type="protein sequence ID" value="UBF23243.1"/>
    <property type="molecule type" value="Genomic_DNA"/>
</dbReference>
<sequence>MTYKHDTPEQVDRLHADALSKLSAHYSRCEKVYDHEVEGMAERVYAEMCEEHPYLHIASNQVEIKFEVWDILKTFSLTKMRTTRAGGSCLTTEDMHGHLSIVNLSVDAYEGYGYEMYERVIRHELIHAEIDHSFASPQRFTDGDEEFERMCKHVDATESFKKSVQYAHDRGIDQYLSFVADINDMEVSLLLERADVPYIKMEYYEFGDR</sequence>
<proteinExistence type="predicted"/>
<organism evidence="1 2">
    <name type="scientific">Haloarcula tailed virus 2</name>
    <dbReference type="NCBI Taxonomy" id="2877989"/>
    <lineage>
        <taxon>Viruses</taxon>
        <taxon>Duplodnaviria</taxon>
        <taxon>Heunggongvirae</taxon>
        <taxon>Uroviricota</taxon>
        <taxon>Caudoviricetes</taxon>
        <taxon>Thumleimavirales</taxon>
        <taxon>Soleiviridae</taxon>
        <taxon>Eilatmyovirus</taxon>
        <taxon>Eilatmyovirus salis</taxon>
        <taxon>Eilatmyovirus HATV2</taxon>
    </lineage>
</organism>
<accession>A0AAE9BYL1</accession>
<evidence type="ECO:0000313" key="2">
    <source>
        <dbReference type="Proteomes" id="UP000827814"/>
    </source>
</evidence>
<dbReference type="Proteomes" id="UP000827814">
    <property type="component" value="Segment"/>
</dbReference>
<reference evidence="1" key="1">
    <citation type="submission" date="2021-05" db="EMBL/GenBank/DDBJ databases">
        <title>Diversity, taxonomy and evolution of archaeal viruses of the class Caudoviricetes.</title>
        <authorList>
            <person name="Liu Y."/>
            <person name="Demina T.A."/>
            <person name="Roux S."/>
            <person name="Aiewsakun P."/>
            <person name="Kazlauskas D."/>
            <person name="Simmonds P."/>
            <person name="Prangishvili D."/>
            <person name="Oksanen H.M."/>
            <person name="Krupovic M."/>
        </authorList>
    </citation>
    <scope>NUCLEOTIDE SEQUENCE</scope>
    <source>
        <strain evidence="1">HATV-2/44</strain>
    </source>
</reference>
<keyword evidence="1" id="KW-0645">Protease</keyword>
<keyword evidence="2" id="KW-1185">Reference proteome</keyword>
<name>A0AAE9BYL1_9CAUD</name>
<evidence type="ECO:0000313" key="1">
    <source>
        <dbReference type="EMBL" id="UBF23243.1"/>
    </source>
</evidence>
<keyword evidence="1" id="KW-0378">Hydrolase</keyword>
<gene>
    <name evidence="1" type="ORF">HATV-2_gp92</name>
</gene>
<protein>
    <submittedName>
        <fullName evidence="1">Zn-dependent metalloprotease, SprT family</fullName>
    </submittedName>
</protein>
<keyword evidence="1" id="KW-0482">Metalloprotease</keyword>